<feature type="domain" description="Integrase catalytic" evidence="3">
    <location>
        <begin position="665"/>
        <end position="756"/>
    </location>
</feature>
<feature type="domain" description="RNase H type-1" evidence="2">
    <location>
        <begin position="498"/>
        <end position="627"/>
    </location>
</feature>
<name>A0AAW2XVR1_9LAMI</name>
<dbReference type="InterPro" id="IPR041577">
    <property type="entry name" value="RT_RNaseH_2"/>
</dbReference>
<feature type="domain" description="Reverse transcriptase" evidence="1">
    <location>
        <begin position="98"/>
        <end position="277"/>
    </location>
</feature>
<dbReference type="InterPro" id="IPR002156">
    <property type="entry name" value="RNaseH_domain"/>
</dbReference>
<protein>
    <submittedName>
        <fullName evidence="4">Polyprotein P3</fullName>
    </submittedName>
</protein>
<comment type="caution">
    <text evidence="4">The sequence shown here is derived from an EMBL/GenBank/DDBJ whole genome shotgun (WGS) entry which is preliminary data.</text>
</comment>
<dbReference type="PANTHER" id="PTHR48475">
    <property type="entry name" value="RIBONUCLEASE H"/>
    <property type="match status" value="1"/>
</dbReference>
<dbReference type="CDD" id="cd01647">
    <property type="entry name" value="RT_LTR"/>
    <property type="match status" value="1"/>
</dbReference>
<dbReference type="Pfam" id="PF17919">
    <property type="entry name" value="RT_RNaseH_2"/>
    <property type="match status" value="1"/>
</dbReference>
<dbReference type="InterPro" id="IPR000477">
    <property type="entry name" value="RT_dom"/>
</dbReference>
<dbReference type="PROSITE" id="PS50879">
    <property type="entry name" value="RNASE_H_1"/>
    <property type="match status" value="1"/>
</dbReference>
<dbReference type="PROSITE" id="PS50994">
    <property type="entry name" value="INTEGRASE"/>
    <property type="match status" value="1"/>
</dbReference>
<sequence length="856" mass="97893">MNPVNEVKSIPLGESTEEKVVRIGANLSHEEEESLKRLLLRWQEVFEWEEGGTVGVNEAVIQHELNVKEEAKPVRQKKQNFGKERNQVIQEEVRRLLKLGYIREIHYPEWISNVVLVPKAGGKWRMCVDFTDLNKACPKDSYPLPRIDLLVDSTSGCERLSMLDAYQGYNQIKLAVKDQEKTSFITEQGLYCYNVMPFGLKNAGATYQRMVNKIFAPQIGKNMEIYVDDMLVKSLKRERHLLDLKECFEQLIKYGMKLNPKKCVFGVEGGKFLGYLVTQRGIEANPDKIQAIQQMREPQTIKEVQQLVGRMAALNRFISRAGDRGLPFFKTLRNVKNFQWTEECHRAFQELKAYLTRPPLLCKPGPGEPLLLYLAVSAVASSAVLAKDKEGIHQPVYYTSHMFQGAECRYTSLEKMVLALVSVARKLRPYFLAHPIVVLTDKPLGDVLQRGTGSRMIKWSYELNEFDLEYRPRSAIKAQALAEFLMEYDSDSERNNDEPGEWTMFVDGSATNSKAGGGVILKSPKGEEMHFAIKYEEAVSNNEAEYETLLVGLNLAKDAGAKAISINCDYQLVVEQVTGGFEARSPGMKRLKEKMLRRMAQFGKCEIKQIPRAENSRADELAKMGSHLEDVHAKRITILTIRLEGESKRIILWAVLNQNHGWTKYEAWPFDHWGLDIIGPFPPTTGQKKFVLVAVDHFTKWVEAEPLAKITEDAVMKFLWKNLLCRFGVPRQITTGNPKANGQTEVSNRIILQNIKTKIEEHKRSWMEELPGVLWAYRTTARTSSNETPFSLVYGSEALIPTEIVEPAMRVVRYEEERNQEEQRLELDLAEEKRFAAKIRLKNCKFCNERGGKKVR</sequence>
<dbReference type="GO" id="GO:0015074">
    <property type="term" value="P:DNA integration"/>
    <property type="evidence" value="ECO:0007669"/>
    <property type="project" value="InterPro"/>
</dbReference>
<dbReference type="GO" id="GO:0003676">
    <property type="term" value="F:nucleic acid binding"/>
    <property type="evidence" value="ECO:0007669"/>
    <property type="project" value="InterPro"/>
</dbReference>
<dbReference type="Gene3D" id="3.30.420.10">
    <property type="entry name" value="Ribonuclease H-like superfamily/Ribonuclease H"/>
    <property type="match status" value="3"/>
</dbReference>
<dbReference type="InterPro" id="IPR001584">
    <property type="entry name" value="Integrase_cat-core"/>
</dbReference>
<gene>
    <name evidence="4" type="ORF">Slati_0436000</name>
</gene>
<dbReference type="InterPro" id="IPR043128">
    <property type="entry name" value="Rev_trsase/Diguanyl_cyclase"/>
</dbReference>
<dbReference type="InterPro" id="IPR012337">
    <property type="entry name" value="RNaseH-like_sf"/>
</dbReference>
<dbReference type="Gene3D" id="3.30.70.270">
    <property type="match status" value="2"/>
</dbReference>
<dbReference type="Pfam" id="PF13456">
    <property type="entry name" value="RVT_3"/>
    <property type="match status" value="1"/>
</dbReference>
<dbReference type="InterPro" id="IPR036397">
    <property type="entry name" value="RNaseH_sf"/>
</dbReference>
<dbReference type="CDD" id="cd09279">
    <property type="entry name" value="RNase_HI_like"/>
    <property type="match status" value="1"/>
</dbReference>
<evidence type="ECO:0000259" key="1">
    <source>
        <dbReference type="PROSITE" id="PS50878"/>
    </source>
</evidence>
<evidence type="ECO:0000259" key="2">
    <source>
        <dbReference type="PROSITE" id="PS50879"/>
    </source>
</evidence>
<dbReference type="GO" id="GO:0004523">
    <property type="term" value="F:RNA-DNA hybrid ribonuclease activity"/>
    <property type="evidence" value="ECO:0007669"/>
    <property type="project" value="InterPro"/>
</dbReference>
<reference evidence="4" key="1">
    <citation type="submission" date="2020-06" db="EMBL/GenBank/DDBJ databases">
        <authorList>
            <person name="Li T."/>
            <person name="Hu X."/>
            <person name="Zhang T."/>
            <person name="Song X."/>
            <person name="Zhang H."/>
            <person name="Dai N."/>
            <person name="Sheng W."/>
            <person name="Hou X."/>
            <person name="Wei L."/>
        </authorList>
    </citation>
    <scope>NUCLEOTIDE SEQUENCE</scope>
    <source>
        <strain evidence="4">KEN1</strain>
        <tissue evidence="4">Leaf</tissue>
    </source>
</reference>
<dbReference type="InterPro" id="IPR043502">
    <property type="entry name" value="DNA/RNA_pol_sf"/>
</dbReference>
<evidence type="ECO:0000259" key="3">
    <source>
        <dbReference type="PROSITE" id="PS50994"/>
    </source>
</evidence>
<dbReference type="SUPFAM" id="SSF53098">
    <property type="entry name" value="Ribonuclease H-like"/>
    <property type="match status" value="2"/>
</dbReference>
<dbReference type="AlphaFoldDB" id="A0AAW2XVR1"/>
<dbReference type="SUPFAM" id="SSF56672">
    <property type="entry name" value="DNA/RNA polymerases"/>
    <property type="match status" value="1"/>
</dbReference>
<evidence type="ECO:0000313" key="4">
    <source>
        <dbReference type="EMBL" id="KAL0458088.1"/>
    </source>
</evidence>
<dbReference type="EMBL" id="JACGWN010000002">
    <property type="protein sequence ID" value="KAL0458088.1"/>
    <property type="molecule type" value="Genomic_DNA"/>
</dbReference>
<dbReference type="Gene3D" id="3.10.10.10">
    <property type="entry name" value="HIV Type 1 Reverse Transcriptase, subunit A, domain 1"/>
    <property type="match status" value="1"/>
</dbReference>
<proteinExistence type="predicted"/>
<dbReference type="Pfam" id="PF00078">
    <property type="entry name" value="RVT_1"/>
    <property type="match status" value="1"/>
</dbReference>
<dbReference type="PANTHER" id="PTHR48475:SF2">
    <property type="entry name" value="RIBONUCLEASE H"/>
    <property type="match status" value="1"/>
</dbReference>
<reference evidence="4" key="2">
    <citation type="journal article" date="2024" name="Plant">
        <title>Genomic evolution and insights into agronomic trait innovations of Sesamum species.</title>
        <authorList>
            <person name="Miao H."/>
            <person name="Wang L."/>
            <person name="Qu L."/>
            <person name="Liu H."/>
            <person name="Sun Y."/>
            <person name="Le M."/>
            <person name="Wang Q."/>
            <person name="Wei S."/>
            <person name="Zheng Y."/>
            <person name="Lin W."/>
            <person name="Duan Y."/>
            <person name="Cao H."/>
            <person name="Xiong S."/>
            <person name="Wang X."/>
            <person name="Wei L."/>
            <person name="Li C."/>
            <person name="Ma Q."/>
            <person name="Ju M."/>
            <person name="Zhao R."/>
            <person name="Li G."/>
            <person name="Mu C."/>
            <person name="Tian Q."/>
            <person name="Mei H."/>
            <person name="Zhang T."/>
            <person name="Gao T."/>
            <person name="Zhang H."/>
        </authorList>
    </citation>
    <scope>NUCLEOTIDE SEQUENCE</scope>
    <source>
        <strain evidence="4">KEN1</strain>
    </source>
</reference>
<accession>A0AAW2XVR1</accession>
<organism evidence="4">
    <name type="scientific">Sesamum latifolium</name>
    <dbReference type="NCBI Taxonomy" id="2727402"/>
    <lineage>
        <taxon>Eukaryota</taxon>
        <taxon>Viridiplantae</taxon>
        <taxon>Streptophyta</taxon>
        <taxon>Embryophyta</taxon>
        <taxon>Tracheophyta</taxon>
        <taxon>Spermatophyta</taxon>
        <taxon>Magnoliopsida</taxon>
        <taxon>eudicotyledons</taxon>
        <taxon>Gunneridae</taxon>
        <taxon>Pentapetalae</taxon>
        <taxon>asterids</taxon>
        <taxon>lamiids</taxon>
        <taxon>Lamiales</taxon>
        <taxon>Pedaliaceae</taxon>
        <taxon>Sesamum</taxon>
    </lineage>
</organism>
<dbReference type="PROSITE" id="PS50878">
    <property type="entry name" value="RT_POL"/>
    <property type="match status" value="1"/>
</dbReference>